<name>A0A3B0C4A7_9FLAO</name>
<dbReference type="OrthoDB" id="194359at2"/>
<protein>
    <submittedName>
        <fullName evidence="1">Uncharacterized protein</fullName>
    </submittedName>
</protein>
<sequence length="174" mass="19566">MKKHNGMRPHDVVILLKIIAKGDKPWFNKDLANELYISQSEVSESLNRSKIAGLVSGDKKQVFKAALLDFLKYGLRYVYPEQPSSSVRGVLTSHSAPPLNEVIQSEQDYVWPYALGSNRGFAIEPLHRNVPKACLEDAKLHELLALADALRVGRARERNIAVKELEKRFSISLS</sequence>
<dbReference type="AlphaFoldDB" id="A0A3B0C4A7"/>
<gene>
    <name evidence="1" type="ORF">D7Z94_16095</name>
</gene>
<reference evidence="1 2" key="1">
    <citation type="submission" date="2018-10" db="EMBL/GenBank/DDBJ databases">
        <title>Ulvibacterium marinum gen. nov., sp. nov., a novel marine bacterium of the family Flavobacteriaceae, isolated from a culture of the green alga Ulva prolifera.</title>
        <authorList>
            <person name="Zhang Z."/>
        </authorList>
    </citation>
    <scope>NUCLEOTIDE SEQUENCE [LARGE SCALE GENOMIC DNA]</scope>
    <source>
        <strain evidence="1 2">CCMM003</strain>
    </source>
</reference>
<comment type="caution">
    <text evidence="1">The sequence shown here is derived from an EMBL/GenBank/DDBJ whole genome shotgun (WGS) entry which is preliminary data.</text>
</comment>
<keyword evidence="2" id="KW-1185">Reference proteome</keyword>
<dbReference type="EMBL" id="RBCJ01000003">
    <property type="protein sequence ID" value="RKN80360.1"/>
    <property type="molecule type" value="Genomic_DNA"/>
</dbReference>
<dbReference type="Proteomes" id="UP000276603">
    <property type="component" value="Unassembled WGS sequence"/>
</dbReference>
<organism evidence="1 2">
    <name type="scientific">Ulvibacterium marinum</name>
    <dbReference type="NCBI Taxonomy" id="2419782"/>
    <lineage>
        <taxon>Bacteria</taxon>
        <taxon>Pseudomonadati</taxon>
        <taxon>Bacteroidota</taxon>
        <taxon>Flavobacteriia</taxon>
        <taxon>Flavobacteriales</taxon>
        <taxon>Flavobacteriaceae</taxon>
        <taxon>Ulvibacterium</taxon>
    </lineage>
</organism>
<evidence type="ECO:0000313" key="2">
    <source>
        <dbReference type="Proteomes" id="UP000276603"/>
    </source>
</evidence>
<accession>A0A3B0C4A7</accession>
<evidence type="ECO:0000313" key="1">
    <source>
        <dbReference type="EMBL" id="RKN80360.1"/>
    </source>
</evidence>
<proteinExistence type="predicted"/>